<feature type="transmembrane region" description="Helical" evidence="1">
    <location>
        <begin position="177"/>
        <end position="203"/>
    </location>
</feature>
<feature type="transmembrane region" description="Helical" evidence="1">
    <location>
        <begin position="377"/>
        <end position="396"/>
    </location>
</feature>
<reference evidence="2 3" key="1">
    <citation type="submission" date="2010-07" db="EMBL/GenBank/DDBJ databases">
        <authorList>
            <person name="Muzny D."/>
            <person name="Qin X."/>
            <person name="Deng J."/>
            <person name="Jiang H."/>
            <person name="Liu Y."/>
            <person name="Qu J."/>
            <person name="Song X.-Z."/>
            <person name="Zhang L."/>
            <person name="Thornton R."/>
            <person name="Coyle M."/>
            <person name="Francisco L."/>
            <person name="Jackson L."/>
            <person name="Javaid M."/>
            <person name="Korchina V."/>
            <person name="Kovar C."/>
            <person name="Mata R."/>
            <person name="Mathew T."/>
            <person name="Ngo R."/>
            <person name="Nguyen L."/>
            <person name="Nguyen N."/>
            <person name="Okwuonu G."/>
            <person name="Ongeri F."/>
            <person name="Pham C."/>
            <person name="Simmons D."/>
            <person name="Wilczek-Boney K."/>
            <person name="Hale W."/>
            <person name="Jakkamsetti A."/>
            <person name="Pham P."/>
            <person name="Ruth R."/>
            <person name="San Lucas F."/>
            <person name="Warren J."/>
            <person name="Zhang J."/>
            <person name="Zhao Z."/>
            <person name="Zhou C."/>
            <person name="Zhu D."/>
            <person name="Lee S."/>
            <person name="Bess C."/>
            <person name="Blankenburg K."/>
            <person name="Forbes L."/>
            <person name="Fu Q."/>
            <person name="Gubbala S."/>
            <person name="Hirani K."/>
            <person name="Jayaseelan J.C."/>
            <person name="Lara F."/>
            <person name="Munidasa M."/>
            <person name="Palculict T."/>
            <person name="Patil S."/>
            <person name="Pu L.-L."/>
            <person name="Saada N."/>
            <person name="Tang L."/>
            <person name="Weissenberger G."/>
            <person name="Zhu Y."/>
            <person name="Hemphill L."/>
            <person name="Shang Y."/>
            <person name="Youmans B."/>
            <person name="Ayvaz T."/>
            <person name="Ross M."/>
            <person name="Santibanez J."/>
            <person name="Aqrawi P."/>
            <person name="Gross S."/>
            <person name="Joshi V."/>
            <person name="Fowler G."/>
            <person name="Nazareth L."/>
            <person name="Reid J."/>
            <person name="Worley K."/>
            <person name="Petrosino J."/>
            <person name="Highlander S."/>
            <person name="Gibbs R."/>
        </authorList>
    </citation>
    <scope>NUCLEOTIDE SEQUENCE [LARGE SCALE GENOMIC DNA]</scope>
    <source>
        <strain evidence="2 3">ATCC BAA-1640</strain>
    </source>
</reference>
<organism evidence="2 3">
    <name type="scientific">Peptoniphilus duerdenii ATCC BAA-1640</name>
    <dbReference type="NCBI Taxonomy" id="862517"/>
    <lineage>
        <taxon>Bacteria</taxon>
        <taxon>Bacillati</taxon>
        <taxon>Bacillota</taxon>
        <taxon>Tissierellia</taxon>
        <taxon>Tissierellales</taxon>
        <taxon>Peptoniphilaceae</taxon>
        <taxon>Peptoniphilus</taxon>
    </lineage>
</organism>
<keyword evidence="1" id="KW-0472">Membrane</keyword>
<feature type="transmembrane region" description="Helical" evidence="1">
    <location>
        <begin position="350"/>
        <end position="371"/>
    </location>
</feature>
<dbReference type="Proteomes" id="UP000003280">
    <property type="component" value="Unassembled WGS sequence"/>
</dbReference>
<proteinExistence type="predicted"/>
<comment type="caution">
    <text evidence="2">The sequence shown here is derived from an EMBL/GenBank/DDBJ whole genome shotgun (WGS) entry which is preliminary data.</text>
</comment>
<accession>E0NP74</accession>
<dbReference type="RefSeq" id="WP_008902738.1">
    <property type="nucleotide sequence ID" value="NZ_GL397071.1"/>
</dbReference>
<feature type="transmembrane region" description="Helical" evidence="1">
    <location>
        <begin position="311"/>
        <end position="329"/>
    </location>
</feature>
<feature type="transmembrane region" description="Helical" evidence="1">
    <location>
        <begin position="136"/>
        <end position="156"/>
    </location>
</feature>
<dbReference type="eggNOG" id="ENOG502ZMJV">
    <property type="taxonomic scope" value="Bacteria"/>
</dbReference>
<sequence>MMKGLDKVLKILYKKYSLLFAVIFIGTIFLQFSTVKYEYRVISEDLASSVIKVEKFNNGTFVKEQDDYVDYPVLQERLKKPFTKEDIKMVADYGKKVGLDRAENNSESYRYGGSIVEYNLARVLDYDKGLISGSKILSMNLLPLIILAVVVAFLLSSEFMTTFYKFMRQVPVKREGVYVAKVIFGIVSLLAYILLSLGINYLLLKNTPFGNILTFSGNGNVLGKNILKMIAAFLGAFGVGTVSGNIVGFFGMLIITFGGKILQELYLRFYQVFFNTDSITFSDLNNFEKMMEKNPIYSIVNSANTILDGKYILNIVFLCVLYFLIGLIVTKLNDGSRTTKCIVLKGVSKVVMAIAVFTTVCASTLLINGIFGSGSGVGMLMYPFAAFMLFVSYKFYKMLFEVNIGF</sequence>
<dbReference type="STRING" id="862517.HMPREF9225_1963"/>
<gene>
    <name evidence="2" type="ORF">HMPREF9225_1963</name>
</gene>
<evidence type="ECO:0000313" key="2">
    <source>
        <dbReference type="EMBL" id="EFM24542.1"/>
    </source>
</evidence>
<keyword evidence="1" id="KW-0812">Transmembrane</keyword>
<dbReference type="EMBL" id="AEEH01000053">
    <property type="protein sequence ID" value="EFM24542.1"/>
    <property type="molecule type" value="Genomic_DNA"/>
</dbReference>
<keyword evidence="3" id="KW-1185">Reference proteome</keyword>
<evidence type="ECO:0008006" key="4">
    <source>
        <dbReference type="Google" id="ProtNLM"/>
    </source>
</evidence>
<feature type="transmembrane region" description="Helical" evidence="1">
    <location>
        <begin position="12"/>
        <end position="32"/>
    </location>
</feature>
<feature type="transmembrane region" description="Helical" evidence="1">
    <location>
        <begin position="230"/>
        <end position="253"/>
    </location>
</feature>
<evidence type="ECO:0000256" key="1">
    <source>
        <dbReference type="SAM" id="Phobius"/>
    </source>
</evidence>
<name>E0NP74_9FIRM</name>
<dbReference type="AlphaFoldDB" id="E0NP74"/>
<keyword evidence="1" id="KW-1133">Transmembrane helix</keyword>
<protein>
    <recommendedName>
        <fullName evidence="4">ABC-2 family transporter protein</fullName>
    </recommendedName>
</protein>
<dbReference type="HOGENOM" id="CLU_677664_0_0_9"/>
<evidence type="ECO:0000313" key="3">
    <source>
        <dbReference type="Proteomes" id="UP000003280"/>
    </source>
</evidence>